<evidence type="ECO:0000313" key="11">
    <source>
        <dbReference type="Proteomes" id="UP000838686"/>
    </source>
</evidence>
<evidence type="ECO:0000256" key="7">
    <source>
        <dbReference type="SAM" id="MobiDB-lite"/>
    </source>
</evidence>
<dbReference type="Proteomes" id="UP000838686">
    <property type="component" value="Unassembled WGS sequence"/>
</dbReference>
<dbReference type="InterPro" id="IPR050445">
    <property type="entry name" value="Bact_polysacc_biosynth/exp"/>
</dbReference>
<dbReference type="InterPro" id="IPR003856">
    <property type="entry name" value="LPS_length_determ_N"/>
</dbReference>
<accession>A0ABN8GK40</accession>
<evidence type="ECO:0000256" key="6">
    <source>
        <dbReference type="ARBA" id="ARBA00023136"/>
    </source>
</evidence>
<comment type="similarity">
    <text evidence="2">Belongs to the CpsC/CapA family.</text>
</comment>
<protein>
    <submittedName>
        <fullName evidence="10">Capsular polysaccharide biosynthesis protein YwqC</fullName>
    </submittedName>
</protein>
<dbReference type="PANTHER" id="PTHR32309">
    <property type="entry name" value="TYROSINE-PROTEIN KINASE"/>
    <property type="match status" value="1"/>
</dbReference>
<dbReference type="EMBL" id="CAKMMF010000018">
    <property type="protein sequence ID" value="CAH1211032.1"/>
    <property type="molecule type" value="Genomic_DNA"/>
</dbReference>
<evidence type="ECO:0000256" key="5">
    <source>
        <dbReference type="ARBA" id="ARBA00022989"/>
    </source>
</evidence>
<reference evidence="10" key="1">
    <citation type="submission" date="2022-01" db="EMBL/GenBank/DDBJ databases">
        <authorList>
            <person name="Criscuolo A."/>
        </authorList>
    </citation>
    <scope>NUCLEOTIDE SEQUENCE</scope>
    <source>
        <strain evidence="10">CIP111893</strain>
    </source>
</reference>
<evidence type="ECO:0000259" key="9">
    <source>
        <dbReference type="Pfam" id="PF02706"/>
    </source>
</evidence>
<organism evidence="10 11">
    <name type="scientific">Paenibacillus plantiphilus</name>
    <dbReference type="NCBI Taxonomy" id="2905650"/>
    <lineage>
        <taxon>Bacteria</taxon>
        <taxon>Bacillati</taxon>
        <taxon>Bacillota</taxon>
        <taxon>Bacilli</taxon>
        <taxon>Bacillales</taxon>
        <taxon>Paenibacillaceae</taxon>
        <taxon>Paenibacillus</taxon>
    </lineage>
</organism>
<evidence type="ECO:0000313" key="10">
    <source>
        <dbReference type="EMBL" id="CAH1211032.1"/>
    </source>
</evidence>
<evidence type="ECO:0000256" key="2">
    <source>
        <dbReference type="ARBA" id="ARBA00006683"/>
    </source>
</evidence>
<gene>
    <name evidence="10" type="primary">ywqC_2</name>
    <name evidence="10" type="ORF">PAECIP111893_03357</name>
</gene>
<keyword evidence="6 8" id="KW-0472">Membrane</keyword>
<feature type="domain" description="Polysaccharide chain length determinant N-terminal" evidence="9">
    <location>
        <begin position="2"/>
        <end position="92"/>
    </location>
</feature>
<keyword evidence="4 8" id="KW-0812">Transmembrane</keyword>
<evidence type="ECO:0000256" key="1">
    <source>
        <dbReference type="ARBA" id="ARBA00004651"/>
    </source>
</evidence>
<evidence type="ECO:0000256" key="4">
    <source>
        <dbReference type="ARBA" id="ARBA00022692"/>
    </source>
</evidence>
<proteinExistence type="inferred from homology"/>
<feature type="transmembrane region" description="Helical" evidence="8">
    <location>
        <begin position="14"/>
        <end position="36"/>
    </location>
</feature>
<dbReference type="PANTHER" id="PTHR32309:SF13">
    <property type="entry name" value="FERRIC ENTEROBACTIN TRANSPORT PROTEIN FEPE"/>
    <property type="match status" value="1"/>
</dbReference>
<feature type="transmembrane region" description="Helical" evidence="8">
    <location>
        <begin position="177"/>
        <end position="198"/>
    </location>
</feature>
<keyword evidence="11" id="KW-1185">Reference proteome</keyword>
<comment type="caution">
    <text evidence="10">The sequence shown here is derived from an EMBL/GenBank/DDBJ whole genome shotgun (WGS) entry which is preliminary data.</text>
</comment>
<name>A0ABN8GK40_9BACL</name>
<sequence length="249" mass="27843">MELKQYYKVIKKKLWLIALIALVACVFTAIKSYYLVTPIYQANAKLIANHFPQSDDGATVQSVGSIQFTLMLINSYKEVIRTTAIMNKVAEQYPELEVTPRQLIASVQVTSANDSQIMNLVYSDVSYERAATILNAICKVFKQEVPHIFNVDNVTILNEAIVEEPSGPINMNPTNDILISFFVAVMLAIGLIFLLDYLDNSYKTEAELQEELDLPILAVITKINNEDRKKTTPSITQKAGDGNYAAINQ</sequence>
<dbReference type="PROSITE" id="PS51257">
    <property type="entry name" value="PROKAR_LIPOPROTEIN"/>
    <property type="match status" value="1"/>
</dbReference>
<evidence type="ECO:0000256" key="3">
    <source>
        <dbReference type="ARBA" id="ARBA00022475"/>
    </source>
</evidence>
<feature type="region of interest" description="Disordered" evidence="7">
    <location>
        <begin position="230"/>
        <end position="249"/>
    </location>
</feature>
<keyword evidence="5 8" id="KW-1133">Transmembrane helix</keyword>
<dbReference type="RefSeq" id="WP_236343682.1">
    <property type="nucleotide sequence ID" value="NZ_CAKMMF010000018.1"/>
</dbReference>
<comment type="subcellular location">
    <subcellularLocation>
        <location evidence="1">Cell membrane</location>
        <topology evidence="1">Multi-pass membrane protein</topology>
    </subcellularLocation>
</comment>
<dbReference type="Pfam" id="PF02706">
    <property type="entry name" value="Wzz"/>
    <property type="match status" value="1"/>
</dbReference>
<evidence type="ECO:0000256" key="8">
    <source>
        <dbReference type="SAM" id="Phobius"/>
    </source>
</evidence>
<keyword evidence="3" id="KW-1003">Cell membrane</keyword>